<proteinExistence type="predicted"/>
<dbReference type="PROSITE" id="PS00211">
    <property type="entry name" value="ABC_TRANSPORTER_1"/>
    <property type="match status" value="1"/>
</dbReference>
<evidence type="ECO:0000256" key="2">
    <source>
        <dbReference type="ARBA" id="ARBA00022840"/>
    </source>
</evidence>
<dbReference type="RefSeq" id="WP_096109501.1">
    <property type="nucleotide sequence ID" value="NZ_NVYO01000001.1"/>
</dbReference>
<dbReference type="SMART" id="SM00382">
    <property type="entry name" value="AAA"/>
    <property type="match status" value="2"/>
</dbReference>
<gene>
    <name evidence="5" type="ORF">CNR29_00320</name>
</gene>
<dbReference type="InterPro" id="IPR027417">
    <property type="entry name" value="P-loop_NTPase"/>
</dbReference>
<dbReference type="InterPro" id="IPR003439">
    <property type="entry name" value="ABC_transporter-like_ATP-bd"/>
</dbReference>
<dbReference type="Proteomes" id="UP000217918">
    <property type="component" value="Unassembled WGS sequence"/>
</dbReference>
<feature type="domain" description="ABC transporter" evidence="4">
    <location>
        <begin position="311"/>
        <end position="495"/>
    </location>
</feature>
<organism evidence="5 6">
    <name type="scientific">Levilactobacillus brevis</name>
    <name type="common">Lactobacillus brevis</name>
    <dbReference type="NCBI Taxonomy" id="1580"/>
    <lineage>
        <taxon>Bacteria</taxon>
        <taxon>Bacillati</taxon>
        <taxon>Bacillota</taxon>
        <taxon>Bacilli</taxon>
        <taxon>Lactobacillales</taxon>
        <taxon>Lactobacillaceae</taxon>
        <taxon>Levilactobacillus</taxon>
    </lineage>
</organism>
<dbReference type="Pfam" id="PF00005">
    <property type="entry name" value="ABC_tran"/>
    <property type="match status" value="2"/>
</dbReference>
<protein>
    <submittedName>
        <fullName evidence="5">ABC-F type ribosomal protection protein</fullName>
    </submittedName>
</protein>
<dbReference type="InterPro" id="IPR017871">
    <property type="entry name" value="ABC_transporter-like_CS"/>
</dbReference>
<dbReference type="AlphaFoldDB" id="A0A2A3TUL8"/>
<dbReference type="Gene3D" id="3.40.50.300">
    <property type="entry name" value="P-loop containing nucleotide triphosphate hydrolases"/>
    <property type="match status" value="2"/>
</dbReference>
<feature type="compositionally biased region" description="Polar residues" evidence="3">
    <location>
        <begin position="252"/>
        <end position="262"/>
    </location>
</feature>
<sequence length="497" mass="55965">MTKITIQHLTFGFAGTAPLFEHVDLNLDTMWKLGLVGRNGRGKTTLLQLLLHHYPYQGTIINPLISQYFPAAVTDPRQTTIDLLQRLTATETWQLERELRQLSLNPAQWQRPFNTLSGGEQTKALLASLFADDNTYPLIDEPTNHLDRASRQAVATYLQQQRHGFIVVSHDRYFLNQITDHTLAIEQKQVVLYQGNFATYEAQKSRQDAFEEEQDARLKKEAARLKSVATDRAAWAQASENDKHGNPHVKNSGKQANKNNSKLVAKMMRRAKSAERRRDRQLAATEGLRQNIEHIAPLTLTPLATHYPVLLHVQDLTLQYPGGQPLFHPLSFELKPGERLALLGPNGSGKSSLLAYLTGHFSGTHTGSVDHPQLKVSTLKQQTTLTGTLADLATDQQLNLNALLNTLKKLGLPRDVFHTPIEQLSMGQQRKVALAQSLITPAQLFIWDEPLNYLDVFNQDQLLTLIQQTHPTLLVIEHDQHFIDQIATKQVTLTPFS</sequence>
<feature type="region of interest" description="Disordered" evidence="3">
    <location>
        <begin position="237"/>
        <end position="262"/>
    </location>
</feature>
<comment type="caution">
    <text evidence="5">The sequence shown here is derived from an EMBL/GenBank/DDBJ whole genome shotgun (WGS) entry which is preliminary data.</text>
</comment>
<reference evidence="5 6" key="1">
    <citation type="submission" date="2017-09" db="EMBL/GenBank/DDBJ databases">
        <title>Genome sequence of Lactobacillus brevis D7.</title>
        <authorList>
            <person name="Kwon M.-S."/>
            <person name="Lim S.K."/>
            <person name="Choi H.-J."/>
        </authorList>
    </citation>
    <scope>NUCLEOTIDE SEQUENCE [LARGE SCALE GENOMIC DNA]</scope>
    <source>
        <strain evidence="5 6">D7</strain>
    </source>
</reference>
<feature type="domain" description="ABC transporter" evidence="4">
    <location>
        <begin position="4"/>
        <end position="212"/>
    </location>
</feature>
<keyword evidence="2" id="KW-0067">ATP-binding</keyword>
<dbReference type="GO" id="GO:0016887">
    <property type="term" value="F:ATP hydrolysis activity"/>
    <property type="evidence" value="ECO:0007669"/>
    <property type="project" value="InterPro"/>
</dbReference>
<dbReference type="InterPro" id="IPR051309">
    <property type="entry name" value="ABCF_ATPase"/>
</dbReference>
<evidence type="ECO:0000259" key="4">
    <source>
        <dbReference type="PROSITE" id="PS50893"/>
    </source>
</evidence>
<evidence type="ECO:0000256" key="1">
    <source>
        <dbReference type="ARBA" id="ARBA00022741"/>
    </source>
</evidence>
<accession>A0A2A3TUL8</accession>
<name>A0A2A3TUL8_LEVBR</name>
<dbReference type="InterPro" id="IPR003593">
    <property type="entry name" value="AAA+_ATPase"/>
</dbReference>
<dbReference type="CDD" id="cd03221">
    <property type="entry name" value="ABCF_EF-3"/>
    <property type="match status" value="2"/>
</dbReference>
<evidence type="ECO:0000313" key="6">
    <source>
        <dbReference type="Proteomes" id="UP000217918"/>
    </source>
</evidence>
<dbReference type="PROSITE" id="PS50893">
    <property type="entry name" value="ABC_TRANSPORTER_2"/>
    <property type="match status" value="2"/>
</dbReference>
<dbReference type="SUPFAM" id="SSF52540">
    <property type="entry name" value="P-loop containing nucleoside triphosphate hydrolases"/>
    <property type="match status" value="2"/>
</dbReference>
<dbReference type="PANTHER" id="PTHR42855:SF2">
    <property type="entry name" value="DRUG RESISTANCE ABC TRANSPORTER,ATP-BINDING PROTEIN"/>
    <property type="match status" value="1"/>
</dbReference>
<dbReference type="GO" id="GO:0005524">
    <property type="term" value="F:ATP binding"/>
    <property type="evidence" value="ECO:0007669"/>
    <property type="project" value="UniProtKB-KW"/>
</dbReference>
<evidence type="ECO:0000256" key="3">
    <source>
        <dbReference type="SAM" id="MobiDB-lite"/>
    </source>
</evidence>
<dbReference type="PANTHER" id="PTHR42855">
    <property type="entry name" value="ABC TRANSPORTER ATP-BINDING SUBUNIT"/>
    <property type="match status" value="1"/>
</dbReference>
<evidence type="ECO:0000313" key="5">
    <source>
        <dbReference type="EMBL" id="PBQ22540.1"/>
    </source>
</evidence>
<dbReference type="NCBIfam" id="NF000355">
    <property type="entry name" value="ribo_prot_ABC_F"/>
    <property type="match status" value="1"/>
</dbReference>
<keyword evidence="1" id="KW-0547">Nucleotide-binding</keyword>
<dbReference type="EMBL" id="NVYO01000001">
    <property type="protein sequence ID" value="PBQ22540.1"/>
    <property type="molecule type" value="Genomic_DNA"/>
</dbReference>